<evidence type="ECO:0000256" key="4">
    <source>
        <dbReference type="ARBA" id="ARBA00022829"/>
    </source>
</evidence>
<dbReference type="GO" id="GO:0007059">
    <property type="term" value="P:chromosome segregation"/>
    <property type="evidence" value="ECO:0007669"/>
    <property type="project" value="UniProtKB-KW"/>
</dbReference>
<name>A0A6P1QTF7_9FLAO</name>
<keyword evidence="7" id="KW-0233">DNA recombination</keyword>
<dbReference type="Pfam" id="PF02899">
    <property type="entry name" value="Phage_int_SAM_1"/>
    <property type="match status" value="1"/>
</dbReference>
<dbReference type="SUPFAM" id="SSF56349">
    <property type="entry name" value="DNA breaking-rejoining enzymes"/>
    <property type="match status" value="1"/>
</dbReference>
<dbReference type="InterPro" id="IPR044068">
    <property type="entry name" value="CB"/>
</dbReference>
<dbReference type="GO" id="GO:0003677">
    <property type="term" value="F:DNA binding"/>
    <property type="evidence" value="ECO:0007669"/>
    <property type="project" value="UniProtKB-UniRule"/>
</dbReference>
<evidence type="ECO:0000313" key="9">
    <source>
        <dbReference type="EMBL" id="QHN65089.1"/>
    </source>
</evidence>
<proteinExistence type="predicted"/>
<evidence type="ECO:0000256" key="8">
    <source>
        <dbReference type="ARBA" id="ARBA00023306"/>
    </source>
</evidence>
<keyword evidence="10" id="KW-1185">Reference proteome</keyword>
<dbReference type="EMBL" id="CP029149">
    <property type="protein sequence ID" value="QHN65089.1"/>
    <property type="molecule type" value="Genomic_DNA"/>
</dbReference>
<gene>
    <name evidence="9" type="ORF">DBX24_03865</name>
</gene>
<dbReference type="PANTHER" id="PTHR30349:SF77">
    <property type="entry name" value="TYROSINE RECOMBINASE XERC"/>
    <property type="match status" value="1"/>
</dbReference>
<dbReference type="KEGG" id="bcad:DBX24_03865"/>
<dbReference type="InterPro" id="IPR050090">
    <property type="entry name" value="Tyrosine_recombinase_XerCD"/>
</dbReference>
<dbReference type="GO" id="GO:0006310">
    <property type="term" value="P:DNA recombination"/>
    <property type="evidence" value="ECO:0007669"/>
    <property type="project" value="UniProtKB-KW"/>
</dbReference>
<comment type="subcellular location">
    <subcellularLocation>
        <location evidence="1">Cytoplasm</location>
    </subcellularLocation>
</comment>
<evidence type="ECO:0000256" key="3">
    <source>
        <dbReference type="ARBA" id="ARBA00022618"/>
    </source>
</evidence>
<dbReference type="Gene3D" id="1.10.443.10">
    <property type="entry name" value="Intergrase catalytic core"/>
    <property type="match status" value="1"/>
</dbReference>
<dbReference type="PROSITE" id="PS51898">
    <property type="entry name" value="TYR_RECOMBINASE"/>
    <property type="match status" value="1"/>
</dbReference>
<protein>
    <submittedName>
        <fullName evidence="9">Tyrosine-type recombinase/integrase</fullName>
    </submittedName>
</protein>
<keyword evidence="3" id="KW-0132">Cell division</keyword>
<evidence type="ECO:0000256" key="6">
    <source>
        <dbReference type="ARBA" id="ARBA00023125"/>
    </source>
</evidence>
<dbReference type="GO" id="GO:0005737">
    <property type="term" value="C:cytoplasm"/>
    <property type="evidence" value="ECO:0007669"/>
    <property type="project" value="UniProtKB-SubCell"/>
</dbReference>
<dbReference type="InterPro" id="IPR004107">
    <property type="entry name" value="Integrase_SAM-like_N"/>
</dbReference>
<evidence type="ECO:0000256" key="5">
    <source>
        <dbReference type="ARBA" id="ARBA00022908"/>
    </source>
</evidence>
<dbReference type="Gene3D" id="1.10.150.130">
    <property type="match status" value="1"/>
</dbReference>
<evidence type="ECO:0000256" key="7">
    <source>
        <dbReference type="ARBA" id="ARBA00023172"/>
    </source>
</evidence>
<dbReference type="RefSeq" id="WP_160224037.1">
    <property type="nucleotide sequence ID" value="NZ_CP029149.1"/>
</dbReference>
<sequence>MIDRFLDYIKVEKRYSDNTIVSYKRDLKDFISFLNETESTDDTLSVDKRTIRNFMVRLNKHKLAENSINRKLTTLRGYYNFLLKIGEIKVSPLESIKSLKFNPKKQIPLSVEEMERLSKLEFQGEHSLLEILIIETLYQTGMRRFELCNMELQNVDLSKNEIKISGKGNKTRVVPIAEDLSRLMRDYIEKERNPLEACEKYFFVSTKGKKITENFVYVTVNSYLSAVTCKEKKSPHILRHTFATHILNNGAEISKVKAILGHSSLASTQVYTNADIEQMKRIFNTSHPRAKKKN</sequence>
<evidence type="ECO:0000313" key="10">
    <source>
        <dbReference type="Proteomes" id="UP000464318"/>
    </source>
</evidence>
<accession>A0A6P1QTF7</accession>
<evidence type="ECO:0000256" key="1">
    <source>
        <dbReference type="ARBA" id="ARBA00004496"/>
    </source>
</evidence>
<dbReference type="InterPro" id="IPR010998">
    <property type="entry name" value="Integrase_recombinase_N"/>
</dbReference>
<dbReference type="OrthoDB" id="9801717at2"/>
<dbReference type="PANTHER" id="PTHR30349">
    <property type="entry name" value="PHAGE INTEGRASE-RELATED"/>
    <property type="match status" value="1"/>
</dbReference>
<keyword evidence="4" id="KW-0159">Chromosome partition</keyword>
<dbReference type="InterPro" id="IPR002104">
    <property type="entry name" value="Integrase_catalytic"/>
</dbReference>
<keyword evidence="8" id="KW-0131">Cell cycle</keyword>
<dbReference type="Proteomes" id="UP000464318">
    <property type="component" value="Chromosome"/>
</dbReference>
<dbReference type="GO" id="GO:0051301">
    <property type="term" value="P:cell division"/>
    <property type="evidence" value="ECO:0007669"/>
    <property type="project" value="UniProtKB-KW"/>
</dbReference>
<dbReference type="AlphaFoldDB" id="A0A6P1QTF7"/>
<organism evidence="9 10">
    <name type="scientific">Bergeyella cardium</name>
    <dbReference type="NCBI Taxonomy" id="1585976"/>
    <lineage>
        <taxon>Bacteria</taxon>
        <taxon>Pseudomonadati</taxon>
        <taxon>Bacteroidota</taxon>
        <taxon>Flavobacteriia</taxon>
        <taxon>Flavobacteriales</taxon>
        <taxon>Weeksellaceae</taxon>
        <taxon>Bergeyella</taxon>
    </lineage>
</organism>
<dbReference type="PROSITE" id="PS51900">
    <property type="entry name" value="CB"/>
    <property type="match status" value="1"/>
</dbReference>
<evidence type="ECO:0000256" key="2">
    <source>
        <dbReference type="ARBA" id="ARBA00022490"/>
    </source>
</evidence>
<dbReference type="InterPro" id="IPR011010">
    <property type="entry name" value="DNA_brk_join_enz"/>
</dbReference>
<keyword evidence="6" id="KW-0238">DNA-binding</keyword>
<reference evidence="9 10" key="1">
    <citation type="submission" date="2018-04" db="EMBL/GenBank/DDBJ databases">
        <title>Characteristic and Complete Genome Sequencing of A Novel Member of Infective Endocarditis Causative Bacteria: Bergeyella cardium QL-PH.</title>
        <authorList>
            <person name="Pan H."/>
            <person name="Sun E."/>
            <person name="Zhang Y."/>
        </authorList>
    </citation>
    <scope>NUCLEOTIDE SEQUENCE [LARGE SCALE GENOMIC DNA]</scope>
    <source>
        <strain evidence="9 10">HPQL</strain>
    </source>
</reference>
<keyword evidence="5" id="KW-0229">DNA integration</keyword>
<dbReference type="Pfam" id="PF00589">
    <property type="entry name" value="Phage_integrase"/>
    <property type="match status" value="1"/>
</dbReference>
<keyword evidence="2" id="KW-0963">Cytoplasm</keyword>
<dbReference type="GO" id="GO:0015074">
    <property type="term" value="P:DNA integration"/>
    <property type="evidence" value="ECO:0007669"/>
    <property type="project" value="UniProtKB-KW"/>
</dbReference>
<dbReference type="InterPro" id="IPR013762">
    <property type="entry name" value="Integrase-like_cat_sf"/>
</dbReference>